<dbReference type="Gene3D" id="3.40.50.300">
    <property type="entry name" value="P-loop containing nucleotide triphosphate hydrolases"/>
    <property type="match status" value="1"/>
</dbReference>
<dbReference type="PROSITE" id="PS50893">
    <property type="entry name" value="ABC_TRANSPORTER_2"/>
    <property type="match status" value="1"/>
</dbReference>
<evidence type="ECO:0000259" key="3">
    <source>
        <dbReference type="PROSITE" id="PS50893"/>
    </source>
</evidence>
<dbReference type="Pfam" id="PF00005">
    <property type="entry name" value="ABC_tran"/>
    <property type="match status" value="1"/>
</dbReference>
<dbReference type="GO" id="GO:0016887">
    <property type="term" value="F:ATP hydrolysis activity"/>
    <property type="evidence" value="ECO:0007669"/>
    <property type="project" value="InterPro"/>
</dbReference>
<feature type="domain" description="ABC transporter" evidence="3">
    <location>
        <begin position="2"/>
        <end position="229"/>
    </location>
</feature>
<reference evidence="4 5" key="1">
    <citation type="submission" date="2011-10" db="EMBL/GenBank/DDBJ databases">
        <title>Metabolic and evolutionary patterns in the extreme acidophile Ferroplasma acidiphilum.</title>
        <authorList>
            <person name="Golyshina O.V."/>
            <person name="Kozyavkin S.A."/>
            <person name="Tatusov R.L."/>
            <person name="Slesarev A.I."/>
            <person name="Golyshin P.N."/>
        </authorList>
    </citation>
    <scope>NUCLEOTIDE SEQUENCE [LARGE SCALE GENOMIC DNA]</scope>
    <source>
        <strain evidence="5">Y</strain>
    </source>
</reference>
<dbReference type="PANTHER" id="PTHR43582">
    <property type="entry name" value="LINEARMYCIN RESISTANCE ATP-BINDING PROTEIN LNRL"/>
    <property type="match status" value="1"/>
</dbReference>
<dbReference type="Proteomes" id="UP000192050">
    <property type="component" value="Chromosome"/>
</dbReference>
<gene>
    <name evidence="4" type="ORF">FAD_1141</name>
</gene>
<evidence type="ECO:0000256" key="1">
    <source>
        <dbReference type="ARBA" id="ARBA00022741"/>
    </source>
</evidence>
<dbReference type="OrthoDB" id="87732at2157"/>
<evidence type="ECO:0000313" key="4">
    <source>
        <dbReference type="EMBL" id="ARD85017.1"/>
    </source>
</evidence>
<evidence type="ECO:0000313" key="5">
    <source>
        <dbReference type="Proteomes" id="UP000192050"/>
    </source>
</evidence>
<accession>A0A1V0N4I4</accession>
<dbReference type="InterPro" id="IPR003593">
    <property type="entry name" value="AAA+_ATPase"/>
</dbReference>
<keyword evidence="1" id="KW-0547">Nucleotide-binding</keyword>
<evidence type="ECO:0000256" key="2">
    <source>
        <dbReference type="ARBA" id="ARBA00022840"/>
    </source>
</evidence>
<name>A0A1V0N4I4_9ARCH</name>
<dbReference type="InterPro" id="IPR017871">
    <property type="entry name" value="ABC_transporter-like_CS"/>
</dbReference>
<dbReference type="SUPFAM" id="SSF52540">
    <property type="entry name" value="P-loop containing nucleoside triphosphate hydrolases"/>
    <property type="match status" value="1"/>
</dbReference>
<organism evidence="4 5">
    <name type="scientific">Ferroplasma acidiphilum</name>
    <dbReference type="NCBI Taxonomy" id="74969"/>
    <lineage>
        <taxon>Archaea</taxon>
        <taxon>Methanobacteriati</taxon>
        <taxon>Thermoplasmatota</taxon>
        <taxon>Thermoplasmata</taxon>
        <taxon>Thermoplasmatales</taxon>
        <taxon>Ferroplasmaceae</taxon>
        <taxon>Ferroplasma</taxon>
    </lineage>
</organism>
<keyword evidence="2 4" id="KW-0067">ATP-binding</keyword>
<proteinExistence type="predicted"/>
<dbReference type="KEGG" id="fai:FAD_1141"/>
<dbReference type="RefSeq" id="WP_081142525.1">
    <property type="nucleotide sequence ID" value="NZ_CP015363.1"/>
</dbReference>
<dbReference type="AlphaFoldDB" id="A0A1V0N4I4"/>
<dbReference type="InterPro" id="IPR003439">
    <property type="entry name" value="ABC_transporter-like_ATP-bd"/>
</dbReference>
<keyword evidence="5" id="KW-1185">Reference proteome</keyword>
<protein>
    <submittedName>
        <fullName evidence="4">Daunorubicin resistance ATP-binding protein DrrA</fullName>
    </submittedName>
</protein>
<dbReference type="PROSITE" id="PS00211">
    <property type="entry name" value="ABC_TRANSPORTER_1"/>
    <property type="match status" value="1"/>
</dbReference>
<dbReference type="GO" id="GO:0005524">
    <property type="term" value="F:ATP binding"/>
    <property type="evidence" value="ECO:0007669"/>
    <property type="project" value="UniProtKB-KW"/>
</dbReference>
<dbReference type="PANTHER" id="PTHR43582:SF2">
    <property type="entry name" value="LINEARMYCIN RESISTANCE ATP-BINDING PROTEIN LNRL"/>
    <property type="match status" value="1"/>
</dbReference>
<dbReference type="SMART" id="SM00382">
    <property type="entry name" value="AAA"/>
    <property type="match status" value="1"/>
</dbReference>
<dbReference type="STRING" id="74969.FAD_1141"/>
<dbReference type="InterPro" id="IPR027417">
    <property type="entry name" value="P-loop_NTPase"/>
</dbReference>
<dbReference type="GeneID" id="31676639"/>
<sequence length="279" mass="31278">MIQIRELEKEYGKHQRALDHITQDLDSGIVSIIGKNGAGKTTLLRILSTQLKSSSGDAFIDGLSINKDIKEIRNKIVSIPQEASPIGILTAYEQVFLYLTGKGFSFHSARQESRMALKVVGLGDKMDVPTDILSGGMKRKMFVAMALGYNAETVFLDEPTTGLDPLSRMETWGAIKELTGNVVLTTHYMEEATELSRKIYMMDSGKFIGSGTADELLYDLRGKVRIESKEQMQGSYRIGNIYVKYVDKSDLDRYENLYYSIKQISIEDLFITRGVDLES</sequence>
<dbReference type="EMBL" id="CP015363">
    <property type="protein sequence ID" value="ARD85017.1"/>
    <property type="molecule type" value="Genomic_DNA"/>
</dbReference>